<evidence type="ECO:0000313" key="3">
    <source>
        <dbReference type="EMBL" id="GEU58880.1"/>
    </source>
</evidence>
<evidence type="ECO:0000256" key="2">
    <source>
        <dbReference type="SAM" id="MobiDB-lite"/>
    </source>
</evidence>
<comment type="caution">
    <text evidence="3">The sequence shown here is derived from an EMBL/GenBank/DDBJ whole genome shotgun (WGS) entry which is preliminary data.</text>
</comment>
<feature type="compositionally biased region" description="Basic residues" evidence="2">
    <location>
        <begin position="466"/>
        <end position="477"/>
    </location>
</feature>
<gene>
    <name evidence="3" type="ORF">Tci_030858</name>
</gene>
<accession>A0A6L2LCH6</accession>
<feature type="compositionally biased region" description="Acidic residues" evidence="2">
    <location>
        <begin position="572"/>
        <end position="583"/>
    </location>
</feature>
<feature type="coiled-coil region" evidence="1">
    <location>
        <begin position="523"/>
        <end position="550"/>
    </location>
</feature>
<proteinExistence type="predicted"/>
<feature type="region of interest" description="Disordered" evidence="2">
    <location>
        <begin position="569"/>
        <end position="590"/>
    </location>
</feature>
<feature type="compositionally biased region" description="Basic and acidic residues" evidence="2">
    <location>
        <begin position="478"/>
        <end position="488"/>
    </location>
</feature>
<feature type="region of interest" description="Disordered" evidence="2">
    <location>
        <begin position="447"/>
        <end position="501"/>
    </location>
</feature>
<feature type="compositionally biased region" description="Polar residues" evidence="2">
    <location>
        <begin position="449"/>
        <end position="465"/>
    </location>
</feature>
<keyword evidence="1" id="KW-0175">Coiled coil</keyword>
<protein>
    <submittedName>
        <fullName evidence="3">Uncharacterized protein</fullName>
    </submittedName>
</protein>
<dbReference type="AlphaFoldDB" id="A0A6L2LCH6"/>
<name>A0A6L2LCH6_TANCI</name>
<dbReference type="EMBL" id="BKCJ010004076">
    <property type="protein sequence ID" value="GEU58880.1"/>
    <property type="molecule type" value="Genomic_DNA"/>
</dbReference>
<reference evidence="3" key="1">
    <citation type="journal article" date="2019" name="Sci. Rep.">
        <title>Draft genome of Tanacetum cinerariifolium, the natural source of mosquito coil.</title>
        <authorList>
            <person name="Yamashiro T."/>
            <person name="Shiraishi A."/>
            <person name="Satake H."/>
            <person name="Nakayama K."/>
        </authorList>
    </citation>
    <scope>NUCLEOTIDE SEQUENCE</scope>
</reference>
<evidence type="ECO:0000256" key="1">
    <source>
        <dbReference type="SAM" id="Coils"/>
    </source>
</evidence>
<sequence>MDKLYNNLKIYEAEVMRSSSTTQNTQNVAFVSFNNTDSTNNAVNITHGISVASSKTNASNLPNVDSLSDAVIYSFFASQSNSSQLDNEDLKQIDHDDLEEMDLRNAGLLSIKTTKTGRHPEGLCHESITSLPDIAKSKVKTSETKLKNVSAPIIEDWVSDSKDENEIKTESKQIKLSFAKEKIIKSIEHVKSPRKFIKQEESNRQTKYPRKTSQSPRVLINSGLKTLNTDRQTSSRAAVLVNTARTINTAYPRSTVNGAKPNLNVFYKTHSPVRRTFNQRTAPKNSDLKEKVNTIKGKVTIVGTKAVVSVVQGNGENDDSAKVNTVNEDVQIRALVDGKKIIITEAFIRRDLQLQDAEGTTCLPNAAIFEELARMAGVKFYMFPRFVQAFVNHQLGDMSHHKGIFVNPSLTKKVFANIKRVGTGFSRIITPLFETMMVQAPEEVGEIPTDTQDTPILTQPSSSQPQRKHTSRKKQRKETKVPHTEPQTKEYIPTPSYDPLLSGEDRMQLSELMEICTKLSNRVLSLEQIKTNQAAEIEKLKKRVKKLEVKKKKRTHGLKRLYRVELTVREESSEEEEGLGDQEDASKQGRIAEIDIDEDLSLVNETAQDQGRMNIKDLFGVNDLDGDEVIVDVTTGENAEHDVTVAKKEVSVAADEVVTTTKSVIGITAATTPQIFKDDVTLAQTLIEIKAAKPRARGAKDKGKIIKVEPKKPLKKKDQITFDEEVARKLDAQMKAKMEEEERIAKEKDEANRVVIKEWDDVQATIDADRQLVEQLQAQKREQISVEERSKLLAKLIESRRKYFAAKRAEEIRNKPPTKAQQKIIICTYMKHMDGYKQKKFKGKIFDAIKKIVGDEIEQESANRHRLEKDDDTAELKRCLEIVPDVNDDVIIEATPLSSKSPTIVDYKIYKEGKKSYFKIIRADGNSQNYLTFGTMFKNFNKEDLEVVRSIVNERFKKTNPVNGMDNILFQTLKTMFEHHVKENIWKISTRGNQSS</sequence>
<organism evidence="3">
    <name type="scientific">Tanacetum cinerariifolium</name>
    <name type="common">Dalmatian daisy</name>
    <name type="synonym">Chrysanthemum cinerariifolium</name>
    <dbReference type="NCBI Taxonomy" id="118510"/>
    <lineage>
        <taxon>Eukaryota</taxon>
        <taxon>Viridiplantae</taxon>
        <taxon>Streptophyta</taxon>
        <taxon>Embryophyta</taxon>
        <taxon>Tracheophyta</taxon>
        <taxon>Spermatophyta</taxon>
        <taxon>Magnoliopsida</taxon>
        <taxon>eudicotyledons</taxon>
        <taxon>Gunneridae</taxon>
        <taxon>Pentapetalae</taxon>
        <taxon>asterids</taxon>
        <taxon>campanulids</taxon>
        <taxon>Asterales</taxon>
        <taxon>Asteraceae</taxon>
        <taxon>Asteroideae</taxon>
        <taxon>Anthemideae</taxon>
        <taxon>Anthemidinae</taxon>
        <taxon>Tanacetum</taxon>
    </lineage>
</organism>